<proteinExistence type="evidence at transcript level"/>
<sequence>MLQLGLSMILAVMDNFNEVVQYAIITSGVLLNLLFNSYPGQILMDHSIDISNKAYSGNWYDAPPKFQRLFLMIIRRGSEPCCISAGKMVILTLSSFSTVNFHSIDRFLRSSQISE</sequence>
<dbReference type="PANTHER" id="PTHR21137:SF35">
    <property type="entry name" value="ODORANT RECEPTOR 19A-RELATED"/>
    <property type="match status" value="1"/>
</dbReference>
<evidence type="ECO:0000256" key="9">
    <source>
        <dbReference type="ARBA" id="ARBA00023224"/>
    </source>
</evidence>
<organism evidence="10">
    <name type="scientific">Sclerodermus sp. MQW-2015</name>
    <dbReference type="NCBI Taxonomy" id="1729718"/>
    <lineage>
        <taxon>Eukaryota</taxon>
        <taxon>Metazoa</taxon>
        <taxon>Ecdysozoa</taxon>
        <taxon>Arthropoda</taxon>
        <taxon>Hexapoda</taxon>
        <taxon>Insecta</taxon>
        <taxon>Pterygota</taxon>
        <taxon>Neoptera</taxon>
        <taxon>Endopterygota</taxon>
        <taxon>Hymenoptera</taxon>
        <taxon>Apocrita</taxon>
        <taxon>Aculeata</taxon>
        <taxon>Chrysidoidea</taxon>
        <taxon>Bethylidae</taxon>
        <taxon>Scleroderminae</taxon>
        <taxon>Sclerodermus</taxon>
    </lineage>
</organism>
<keyword evidence="9" id="KW-0807">Transducer</keyword>
<comment type="subcellular location">
    <subcellularLocation>
        <location evidence="1">Cell membrane</location>
        <topology evidence="1">Multi-pass membrane protein</topology>
    </subcellularLocation>
</comment>
<keyword evidence="5" id="KW-0552">Olfaction</keyword>
<dbReference type="GO" id="GO:0005886">
    <property type="term" value="C:plasma membrane"/>
    <property type="evidence" value="ECO:0007669"/>
    <property type="project" value="UniProtKB-SubCell"/>
</dbReference>
<dbReference type="GO" id="GO:0007165">
    <property type="term" value="P:signal transduction"/>
    <property type="evidence" value="ECO:0007669"/>
    <property type="project" value="UniProtKB-KW"/>
</dbReference>
<protein>
    <submittedName>
        <fullName evidence="10">Odorant receptor 7</fullName>
    </submittedName>
</protein>
<reference evidence="10" key="2">
    <citation type="submission" date="2015-03" db="EMBL/GenBank/DDBJ databases">
        <authorList>
            <person name="Murphy D."/>
        </authorList>
    </citation>
    <scope>NUCLEOTIDE SEQUENCE</scope>
</reference>
<reference evidence="10" key="1">
    <citation type="journal article" date="2015" name="Comp. Biochem. Physiol. Part D Genomics Proteomics">
        <title>Analysis of antennal transcriptome and odorant binding protein expression profiles of the recently identified parasitoid wasp, Sclerodermus sp.</title>
        <authorList>
            <person name="Zhou C.X."/>
            <person name="Min S.F."/>
            <person name="Yan-Long T."/>
            <person name="Wang M.Q."/>
        </authorList>
    </citation>
    <scope>NUCLEOTIDE SEQUENCE</scope>
</reference>
<keyword evidence="4" id="KW-0812">Transmembrane</keyword>
<dbReference type="GO" id="GO:0005549">
    <property type="term" value="F:odorant binding"/>
    <property type="evidence" value="ECO:0007669"/>
    <property type="project" value="InterPro"/>
</dbReference>
<evidence type="ECO:0000256" key="7">
    <source>
        <dbReference type="ARBA" id="ARBA00023136"/>
    </source>
</evidence>
<keyword evidence="6" id="KW-1133">Transmembrane helix</keyword>
<evidence type="ECO:0000256" key="4">
    <source>
        <dbReference type="ARBA" id="ARBA00022692"/>
    </source>
</evidence>
<name>A0A0N9JMR6_9HYME</name>
<evidence type="ECO:0000256" key="8">
    <source>
        <dbReference type="ARBA" id="ARBA00023170"/>
    </source>
</evidence>
<dbReference type="EMBL" id="KP963702">
    <property type="protein sequence ID" value="ALG36150.1"/>
    <property type="molecule type" value="mRNA"/>
</dbReference>
<evidence type="ECO:0000256" key="3">
    <source>
        <dbReference type="ARBA" id="ARBA00022606"/>
    </source>
</evidence>
<keyword evidence="3" id="KW-0716">Sensory transduction</keyword>
<evidence type="ECO:0000256" key="5">
    <source>
        <dbReference type="ARBA" id="ARBA00022725"/>
    </source>
</evidence>
<evidence type="ECO:0000256" key="1">
    <source>
        <dbReference type="ARBA" id="ARBA00004651"/>
    </source>
</evidence>
<keyword evidence="8 10" id="KW-0675">Receptor</keyword>
<dbReference type="AlphaFoldDB" id="A0A0N9JMR6"/>
<dbReference type="GO" id="GO:0004984">
    <property type="term" value="F:olfactory receptor activity"/>
    <property type="evidence" value="ECO:0007669"/>
    <property type="project" value="InterPro"/>
</dbReference>
<keyword evidence="2" id="KW-1003">Cell membrane</keyword>
<keyword evidence="7" id="KW-0472">Membrane</keyword>
<evidence type="ECO:0000256" key="2">
    <source>
        <dbReference type="ARBA" id="ARBA00022475"/>
    </source>
</evidence>
<dbReference type="PANTHER" id="PTHR21137">
    <property type="entry name" value="ODORANT RECEPTOR"/>
    <property type="match status" value="1"/>
</dbReference>
<gene>
    <name evidence="10" type="primary">OR7</name>
</gene>
<evidence type="ECO:0000256" key="6">
    <source>
        <dbReference type="ARBA" id="ARBA00022989"/>
    </source>
</evidence>
<dbReference type="InterPro" id="IPR004117">
    <property type="entry name" value="7tm6_olfct_rcpt"/>
</dbReference>
<dbReference type="Pfam" id="PF02949">
    <property type="entry name" value="7tm_6"/>
    <property type="match status" value="1"/>
</dbReference>
<accession>A0A0N9JMR6</accession>
<evidence type="ECO:0000313" key="10">
    <source>
        <dbReference type="EMBL" id="ALG36150.1"/>
    </source>
</evidence>